<dbReference type="InterPro" id="IPR023393">
    <property type="entry name" value="START-like_dom_sf"/>
</dbReference>
<reference evidence="2 3" key="1">
    <citation type="submission" date="2022-10" db="EMBL/GenBank/DDBJ databases">
        <title>Luteolibacter arcticus strain CCTCC AB 2014275, whole genome shotgun sequencing project.</title>
        <authorList>
            <person name="Zhao G."/>
            <person name="Shen L."/>
        </authorList>
    </citation>
    <scope>NUCLEOTIDE SEQUENCE [LARGE SCALE GENOMIC DNA]</scope>
    <source>
        <strain evidence="2 3">CCTCC AB 2014275</strain>
    </source>
</reference>
<dbReference type="RefSeq" id="WP_264486917.1">
    <property type="nucleotide sequence ID" value="NZ_JAPDDT010000003.1"/>
</dbReference>
<feature type="domain" description="AraC effector-binding" evidence="1">
    <location>
        <begin position="152"/>
        <end position="306"/>
    </location>
</feature>
<dbReference type="CDD" id="cd07818">
    <property type="entry name" value="SRPBCC_1"/>
    <property type="match status" value="1"/>
</dbReference>
<name>A0ABT3GGR7_9BACT</name>
<dbReference type="EMBL" id="JAPDDT010000003">
    <property type="protein sequence ID" value="MCW1922810.1"/>
    <property type="molecule type" value="Genomic_DNA"/>
</dbReference>
<dbReference type="Pfam" id="PF06445">
    <property type="entry name" value="GyrI-like"/>
    <property type="match status" value="1"/>
</dbReference>
<comment type="caution">
    <text evidence="2">The sequence shown here is derived from an EMBL/GenBank/DDBJ whole genome shotgun (WGS) entry which is preliminary data.</text>
</comment>
<dbReference type="SUPFAM" id="SSF55136">
    <property type="entry name" value="Probable bacterial effector-binding domain"/>
    <property type="match status" value="1"/>
</dbReference>
<evidence type="ECO:0000259" key="1">
    <source>
        <dbReference type="SMART" id="SM00871"/>
    </source>
</evidence>
<evidence type="ECO:0000313" key="3">
    <source>
        <dbReference type="Proteomes" id="UP001320876"/>
    </source>
</evidence>
<dbReference type="Pfam" id="PF10604">
    <property type="entry name" value="Polyketide_cyc2"/>
    <property type="match status" value="1"/>
</dbReference>
<dbReference type="InterPro" id="IPR011256">
    <property type="entry name" value="Reg_factor_effector_dom_sf"/>
</dbReference>
<dbReference type="SUPFAM" id="SSF55961">
    <property type="entry name" value="Bet v1-like"/>
    <property type="match status" value="1"/>
</dbReference>
<accession>A0ABT3GGR7</accession>
<sequence>MPVFSVRKSIRIAAPVQQVYDLVRDFKSWPAWSPWLIAEPAAKMTYSPDGRGYAWEGDITGSGEMEITGGDPPWSIQYRLTFLKPWKSVNQVAFHFSEHDHETLAEWTMEGTLPWFMWWMKGMMTGYIGADYERGLKMLKDLAETGSVPTKLDFTGTQPAGGFRYVGVKSSCPTADIGPSMERDMAKLMAWMGKSSAAPSGPAFSITHQRDPVKGLTEYTIGFPVTGAVEVHNGFVSGEIPTCRAYVVKHTGAYRHLGNAWAAGMMHGRAKKFAADKKVPLFEIYDNDPTATPEAELVTRVHLPAK</sequence>
<dbReference type="Gene3D" id="3.20.80.10">
    <property type="entry name" value="Regulatory factor, effector binding domain"/>
    <property type="match status" value="1"/>
</dbReference>
<keyword evidence="3" id="KW-1185">Reference proteome</keyword>
<dbReference type="Gene3D" id="3.30.530.20">
    <property type="match status" value="1"/>
</dbReference>
<evidence type="ECO:0000313" key="2">
    <source>
        <dbReference type="EMBL" id="MCW1922810.1"/>
    </source>
</evidence>
<proteinExistence type="predicted"/>
<dbReference type="InterPro" id="IPR019587">
    <property type="entry name" value="Polyketide_cyclase/dehydratase"/>
</dbReference>
<organism evidence="2 3">
    <name type="scientific">Luteolibacter arcticus</name>
    <dbReference type="NCBI Taxonomy" id="1581411"/>
    <lineage>
        <taxon>Bacteria</taxon>
        <taxon>Pseudomonadati</taxon>
        <taxon>Verrucomicrobiota</taxon>
        <taxon>Verrucomicrobiia</taxon>
        <taxon>Verrucomicrobiales</taxon>
        <taxon>Verrucomicrobiaceae</taxon>
        <taxon>Luteolibacter</taxon>
    </lineage>
</organism>
<dbReference type="InterPro" id="IPR029442">
    <property type="entry name" value="GyrI-like"/>
</dbReference>
<dbReference type="InterPro" id="IPR010499">
    <property type="entry name" value="AraC_E-bd"/>
</dbReference>
<gene>
    <name evidence="2" type="ORF">OKA05_09635</name>
</gene>
<dbReference type="Proteomes" id="UP001320876">
    <property type="component" value="Unassembled WGS sequence"/>
</dbReference>
<protein>
    <submittedName>
        <fullName evidence="2">SRPBCC family protein</fullName>
    </submittedName>
</protein>
<dbReference type="SMART" id="SM00871">
    <property type="entry name" value="AraC_E_bind"/>
    <property type="match status" value="1"/>
</dbReference>